<dbReference type="GO" id="GO:0005829">
    <property type="term" value="C:cytosol"/>
    <property type="evidence" value="ECO:0007669"/>
    <property type="project" value="TreeGrafter"/>
</dbReference>
<dbReference type="SUPFAM" id="SSF52317">
    <property type="entry name" value="Class I glutamine amidotransferase-like"/>
    <property type="match status" value="1"/>
</dbReference>
<sequence length="235" mass="25423">MKTCVAIRHVAYEDLGSFEQTLGEAGFCIQYREAGWDELDAVDPLKPELMVVLGGPIGAYEDHDYPFLADELKLIEARLKAGRPIIGICLGAQLMARALGARVYPNDGVKEIGWSPLTLTGDGKTSPLAVLDRVPVLHWHGDTFDLPDGATLLASTPLTAHQAFAWGKAALGLQFHVEATAAGLERWFIGHACEIASVDGLSVPGLRAETRRFAPELEECAPEMLNRFLSATLSD</sequence>
<feature type="domain" description="Glutamine amidotransferase" evidence="1">
    <location>
        <begin position="43"/>
        <end position="180"/>
    </location>
</feature>
<dbReference type="InterPro" id="IPR044992">
    <property type="entry name" value="ChyE-like"/>
</dbReference>
<dbReference type="STRING" id="1285242.A6A04_18640"/>
<name>A0A178MM86_9PROT</name>
<evidence type="ECO:0000259" key="1">
    <source>
        <dbReference type="Pfam" id="PF00117"/>
    </source>
</evidence>
<dbReference type="PROSITE" id="PS51273">
    <property type="entry name" value="GATASE_TYPE_1"/>
    <property type="match status" value="1"/>
</dbReference>
<dbReference type="Pfam" id="PF00117">
    <property type="entry name" value="GATase"/>
    <property type="match status" value="1"/>
</dbReference>
<dbReference type="NCBIfam" id="NF005458">
    <property type="entry name" value="PRK07053.1"/>
    <property type="match status" value="1"/>
</dbReference>
<dbReference type="PANTHER" id="PTHR42695:SF5">
    <property type="entry name" value="GLUTAMINE AMIDOTRANSFERASE YLR126C-RELATED"/>
    <property type="match status" value="1"/>
</dbReference>
<dbReference type="AlphaFoldDB" id="A0A178MM86"/>
<keyword evidence="3" id="KW-1185">Reference proteome</keyword>
<comment type="caution">
    <text evidence="2">The sequence shown here is derived from an EMBL/GenBank/DDBJ whole genome shotgun (WGS) entry which is preliminary data.</text>
</comment>
<dbReference type="OrthoDB" id="7365442at2"/>
<organism evidence="2 3">
    <name type="scientific">Paramagnetospirillum marisnigri</name>
    <dbReference type="NCBI Taxonomy" id="1285242"/>
    <lineage>
        <taxon>Bacteria</taxon>
        <taxon>Pseudomonadati</taxon>
        <taxon>Pseudomonadota</taxon>
        <taxon>Alphaproteobacteria</taxon>
        <taxon>Rhodospirillales</taxon>
        <taxon>Magnetospirillaceae</taxon>
        <taxon>Paramagnetospirillum</taxon>
    </lineage>
</organism>
<reference evidence="2 3" key="1">
    <citation type="submission" date="2016-04" db="EMBL/GenBank/DDBJ databases">
        <title>Draft genome sequence of freshwater magnetotactic bacteria Magnetospirillum marisnigri SP-1 and Magnetospirillum moscoviense BB-1.</title>
        <authorList>
            <person name="Koziaeva V."/>
            <person name="Dziuba M.V."/>
            <person name="Ivanov T.M."/>
            <person name="Kuznetsov B."/>
            <person name="Grouzdev D.S."/>
        </authorList>
    </citation>
    <scope>NUCLEOTIDE SEQUENCE [LARGE SCALE GENOMIC DNA]</scope>
    <source>
        <strain evidence="2 3">SP-1</strain>
    </source>
</reference>
<dbReference type="CDD" id="cd01741">
    <property type="entry name" value="GATase1_1"/>
    <property type="match status" value="1"/>
</dbReference>
<dbReference type="RefSeq" id="WP_068493016.1">
    <property type="nucleotide sequence ID" value="NZ_LWQT01000057.1"/>
</dbReference>
<evidence type="ECO:0000313" key="2">
    <source>
        <dbReference type="EMBL" id="OAN49862.1"/>
    </source>
</evidence>
<gene>
    <name evidence="2" type="ORF">A6A04_18640</name>
</gene>
<accession>A0A178MM86</accession>
<proteinExistence type="predicted"/>
<dbReference type="PANTHER" id="PTHR42695">
    <property type="entry name" value="GLUTAMINE AMIDOTRANSFERASE YLR126C-RELATED"/>
    <property type="match status" value="1"/>
</dbReference>
<evidence type="ECO:0000313" key="3">
    <source>
        <dbReference type="Proteomes" id="UP000078428"/>
    </source>
</evidence>
<protein>
    <submittedName>
        <fullName evidence="2">GMP synthase</fullName>
    </submittedName>
</protein>
<dbReference type="EMBL" id="LWQT01000057">
    <property type="protein sequence ID" value="OAN49862.1"/>
    <property type="molecule type" value="Genomic_DNA"/>
</dbReference>
<dbReference type="InterPro" id="IPR017926">
    <property type="entry name" value="GATASE"/>
</dbReference>
<dbReference type="Gene3D" id="3.40.50.880">
    <property type="match status" value="1"/>
</dbReference>
<dbReference type="Proteomes" id="UP000078428">
    <property type="component" value="Unassembled WGS sequence"/>
</dbReference>
<dbReference type="InterPro" id="IPR029062">
    <property type="entry name" value="Class_I_gatase-like"/>
</dbReference>